<dbReference type="InterPro" id="IPR037191">
    <property type="entry name" value="VPS9_dom_sf"/>
</dbReference>
<dbReference type="Gene3D" id="1.20.1050.80">
    <property type="entry name" value="VPS9 domain"/>
    <property type="match status" value="1"/>
</dbReference>
<proteinExistence type="predicted"/>
<reference evidence="1" key="2">
    <citation type="journal article" date="2007" name="Science">
        <title>Draft genome sequence of the sexually transmitted pathogen Trichomonas vaginalis.</title>
        <authorList>
            <person name="Carlton J.M."/>
            <person name="Hirt R.P."/>
            <person name="Silva J.C."/>
            <person name="Delcher A.L."/>
            <person name="Schatz M."/>
            <person name="Zhao Q."/>
            <person name="Wortman J.R."/>
            <person name="Bidwell S.L."/>
            <person name="Alsmark U.C.M."/>
            <person name="Besteiro S."/>
            <person name="Sicheritz-Ponten T."/>
            <person name="Noel C.J."/>
            <person name="Dacks J.B."/>
            <person name="Foster P.G."/>
            <person name="Simillion C."/>
            <person name="Van de Peer Y."/>
            <person name="Miranda-Saavedra D."/>
            <person name="Barton G.J."/>
            <person name="Westrop G.D."/>
            <person name="Mueller S."/>
            <person name="Dessi D."/>
            <person name="Fiori P.L."/>
            <person name="Ren Q."/>
            <person name="Paulsen I."/>
            <person name="Zhang H."/>
            <person name="Bastida-Corcuera F.D."/>
            <person name="Simoes-Barbosa A."/>
            <person name="Brown M.T."/>
            <person name="Hayes R.D."/>
            <person name="Mukherjee M."/>
            <person name="Okumura C.Y."/>
            <person name="Schneider R."/>
            <person name="Smith A.J."/>
            <person name="Vanacova S."/>
            <person name="Villalvazo M."/>
            <person name="Haas B.J."/>
            <person name="Pertea M."/>
            <person name="Feldblyum T.V."/>
            <person name="Utterback T.R."/>
            <person name="Shu C.L."/>
            <person name="Osoegawa K."/>
            <person name="de Jong P.J."/>
            <person name="Hrdy I."/>
            <person name="Horvathova L."/>
            <person name="Zubacova Z."/>
            <person name="Dolezal P."/>
            <person name="Malik S.B."/>
            <person name="Logsdon J.M. Jr."/>
            <person name="Henze K."/>
            <person name="Gupta A."/>
            <person name="Wang C.C."/>
            <person name="Dunne R.L."/>
            <person name="Upcroft J.A."/>
            <person name="Upcroft P."/>
            <person name="White O."/>
            <person name="Salzberg S.L."/>
            <person name="Tang P."/>
            <person name="Chiu C.-H."/>
            <person name="Lee Y.-S."/>
            <person name="Embley T.M."/>
            <person name="Coombs G.H."/>
            <person name="Mottram J.C."/>
            <person name="Tachezy J."/>
            <person name="Fraser-Liggett C.M."/>
            <person name="Johnson P.J."/>
        </authorList>
    </citation>
    <scope>NUCLEOTIDE SEQUENCE [LARGE SCALE GENOMIC DNA]</scope>
    <source>
        <strain evidence="1">G3</strain>
    </source>
</reference>
<dbReference type="AlphaFoldDB" id="A2G4P6"/>
<dbReference type="SMR" id="A2G4P6"/>
<dbReference type="OrthoDB" id="10536948at2759"/>
<accession>A2G4P6</accession>
<evidence type="ECO:0000313" key="1">
    <source>
        <dbReference type="EMBL" id="EAX87867.1"/>
    </source>
</evidence>
<protein>
    <recommendedName>
        <fullName evidence="3">VPS9 domain-containing protein</fullName>
    </recommendedName>
</protein>
<keyword evidence="2" id="KW-1185">Reference proteome</keyword>
<dbReference type="RefSeq" id="XP_001300797.1">
    <property type="nucleotide sequence ID" value="XM_001300796.1"/>
</dbReference>
<sequence>MSDDETYDFSNDPLNNWLLHHQNMIKYVEITSITSKNKNEINDNLLPQTIARLEKMINETIIPSKPEKPYIREISHGLSDESTSYAHYHFYLQNKIYNQRIKTYNDIIHSMDELLSALKQVARKTRQVIIKINEQSIYWQLLNDDRKVIQLNSRDSDYISKITSLELSISDFSSQKSILRNIIFSMKAVFDRTKHCIIPENPYQERLNQLLFSNNFIFADQIRDIMNISLQKDPHVFSDEIVQLIKNISEEFEITDENEQNIILWTTFRSIFNACIQSNPDYFFRNEEPHFRPKSESITIDQIAVKKEFLPPHEDGDSVRVIVSKSKKLTEAAEKINSSAYMTSPFDVMDRIYSALSDIKVYAFDASTEKNRDDASTFDCVFGLFLLVLHSCDLPNVEEVFSFVQNFSPITALTSQLEYANMTISAALVQCKKLSN</sequence>
<reference evidence="1" key="1">
    <citation type="submission" date="2006-10" db="EMBL/GenBank/DDBJ databases">
        <authorList>
            <person name="Amadeo P."/>
            <person name="Zhao Q."/>
            <person name="Wortman J."/>
            <person name="Fraser-Liggett C."/>
            <person name="Carlton J."/>
        </authorList>
    </citation>
    <scope>NUCLEOTIDE SEQUENCE</scope>
    <source>
        <strain evidence="1">G3</strain>
    </source>
</reference>
<dbReference type="VEuPathDB" id="TrichDB:TVAGG3_0155760"/>
<evidence type="ECO:0008006" key="3">
    <source>
        <dbReference type="Google" id="ProtNLM"/>
    </source>
</evidence>
<organism evidence="1 2">
    <name type="scientific">Trichomonas vaginalis (strain ATCC PRA-98 / G3)</name>
    <dbReference type="NCBI Taxonomy" id="412133"/>
    <lineage>
        <taxon>Eukaryota</taxon>
        <taxon>Metamonada</taxon>
        <taxon>Parabasalia</taxon>
        <taxon>Trichomonadida</taxon>
        <taxon>Trichomonadidae</taxon>
        <taxon>Trichomonas</taxon>
    </lineage>
</organism>
<dbReference type="KEGG" id="tva:4745526"/>
<dbReference type="Proteomes" id="UP000001542">
    <property type="component" value="Unassembled WGS sequence"/>
</dbReference>
<dbReference type="InParanoid" id="A2G4P6"/>
<evidence type="ECO:0000313" key="2">
    <source>
        <dbReference type="Proteomes" id="UP000001542"/>
    </source>
</evidence>
<dbReference type="EMBL" id="DS114385">
    <property type="protein sequence ID" value="EAX87867.1"/>
    <property type="molecule type" value="Genomic_DNA"/>
</dbReference>
<dbReference type="VEuPathDB" id="TrichDB:TVAG_386280"/>
<name>A2G4P6_TRIV3</name>
<gene>
    <name evidence="1" type="ORF">TVAG_386280</name>
</gene>